<proteinExistence type="predicted"/>
<accession>A0ABV8PJ07</accession>
<dbReference type="RefSeq" id="WP_379762430.1">
    <property type="nucleotide sequence ID" value="NZ_JBHSCL010000003.1"/>
</dbReference>
<dbReference type="EMBL" id="JBHSCL010000003">
    <property type="protein sequence ID" value="MFC4219036.1"/>
    <property type="molecule type" value="Genomic_DNA"/>
</dbReference>
<reference evidence="2" key="1">
    <citation type="journal article" date="2019" name="Int. J. Syst. Evol. Microbiol.">
        <title>The Global Catalogue of Microorganisms (GCM) 10K type strain sequencing project: providing services to taxonomists for standard genome sequencing and annotation.</title>
        <authorList>
            <consortium name="The Broad Institute Genomics Platform"/>
            <consortium name="The Broad Institute Genome Sequencing Center for Infectious Disease"/>
            <person name="Wu L."/>
            <person name="Ma J."/>
        </authorList>
    </citation>
    <scope>NUCLEOTIDE SEQUENCE [LARGE SCALE GENOMIC DNA]</scope>
    <source>
        <strain evidence="2">CGMCC 1.15774</strain>
    </source>
</reference>
<organism evidence="1 2">
    <name type="scientific">Flagellimonas marina</name>
    <dbReference type="NCBI Taxonomy" id="1775168"/>
    <lineage>
        <taxon>Bacteria</taxon>
        <taxon>Pseudomonadati</taxon>
        <taxon>Bacteroidota</taxon>
        <taxon>Flavobacteriia</taxon>
        <taxon>Flavobacteriales</taxon>
        <taxon>Flavobacteriaceae</taxon>
        <taxon>Flagellimonas</taxon>
    </lineage>
</organism>
<keyword evidence="2" id="KW-1185">Reference proteome</keyword>
<name>A0ABV8PJ07_9FLAO</name>
<evidence type="ECO:0000313" key="2">
    <source>
        <dbReference type="Proteomes" id="UP001595841"/>
    </source>
</evidence>
<comment type="caution">
    <text evidence="1">The sequence shown here is derived from an EMBL/GenBank/DDBJ whole genome shotgun (WGS) entry which is preliminary data.</text>
</comment>
<sequence length="120" mass="13772">MIKHDITIDKMSTEYFRTLSWALERYGAILNDLGARAPMSNEAKDHSICLEVYFKLEPKVSKRELSKPLADRERQNKSLKVPVHAGIVIIDALHQVNGERDFSQTPAMEHIKEQISKQLL</sequence>
<protein>
    <submittedName>
        <fullName evidence="1">Uncharacterized protein</fullName>
    </submittedName>
</protein>
<evidence type="ECO:0000313" key="1">
    <source>
        <dbReference type="EMBL" id="MFC4219036.1"/>
    </source>
</evidence>
<dbReference type="Proteomes" id="UP001595841">
    <property type="component" value="Unassembled WGS sequence"/>
</dbReference>
<gene>
    <name evidence="1" type="ORF">ACFOWS_02760</name>
</gene>